<dbReference type="PANTHER" id="PTHR33121:SF78">
    <property type="entry name" value="CYCLIC DI-GMP PHOSPHODIESTERASE PDEH"/>
    <property type="match status" value="1"/>
</dbReference>
<reference evidence="3" key="4">
    <citation type="submission" date="2017-11" db="EMBL/GenBank/DDBJ databases">
        <title>Complete genome sequence of Serratia sp. ATCC 39006.</title>
        <authorList>
            <person name="Hampton H.G."/>
            <person name="Jackson S.A."/>
            <person name="Jauregui R."/>
            <person name="Poulter G.T.M."/>
            <person name="Salmond G.P.C."/>
            <person name="Fineran P.C."/>
        </authorList>
    </citation>
    <scope>NUCLEOTIDE SEQUENCE</scope>
    <source>
        <strain evidence="3">ATCC 39006</strain>
    </source>
</reference>
<dbReference type="SUPFAM" id="SSF141868">
    <property type="entry name" value="EAL domain-like"/>
    <property type="match status" value="1"/>
</dbReference>
<evidence type="ECO:0000313" key="2">
    <source>
        <dbReference type="EMBL" id="AUH01468.1"/>
    </source>
</evidence>
<dbReference type="AlphaFoldDB" id="A0A2I5TMK4"/>
<dbReference type="OrthoDB" id="8552213at2"/>
<dbReference type="Pfam" id="PF00563">
    <property type="entry name" value="EAL"/>
    <property type="match status" value="1"/>
</dbReference>
<reference evidence="3 4" key="1">
    <citation type="journal article" date="2013" name="Genome Announc.">
        <title>Draft genome sequence of Serratia sp. strain ATCC 39006, a model bacterium for analysis of the biosynthesis and regulation of prodigiosin, a carbapenem, and gas vesicles.</title>
        <authorList>
            <person name="Fineran P.C."/>
            <person name="Iglesias Cans M.C."/>
            <person name="Ramsay J.P."/>
            <person name="Wilf N.M."/>
            <person name="Cossyleon D."/>
            <person name="McNeil M.B."/>
            <person name="Williamson N.R."/>
            <person name="Monson R.E."/>
            <person name="Becher S.A."/>
            <person name="Stanton J.A."/>
            <person name="Brugger K."/>
            <person name="Brown S.D."/>
            <person name="Salmond G.P."/>
        </authorList>
    </citation>
    <scope>NUCLEOTIDE SEQUENCE [LARGE SCALE GENOMIC DNA]</scope>
    <source>
        <strain evidence="3">ATCC 39006</strain>
        <strain evidence="4">ATCC 39006 / SC 11482</strain>
    </source>
</reference>
<dbReference type="InterPro" id="IPR001633">
    <property type="entry name" value="EAL_dom"/>
</dbReference>
<evidence type="ECO:0000313" key="4">
    <source>
        <dbReference type="Proteomes" id="UP000017700"/>
    </source>
</evidence>
<dbReference type="Gene3D" id="3.20.20.450">
    <property type="entry name" value="EAL domain"/>
    <property type="match status" value="1"/>
</dbReference>
<name>A0A2I5TMK4_SERS3</name>
<evidence type="ECO:0000313" key="3">
    <source>
        <dbReference type="EMBL" id="AUH05790.1"/>
    </source>
</evidence>
<dbReference type="STRING" id="104623.Ser39006_01965"/>
<dbReference type="PANTHER" id="PTHR33121">
    <property type="entry name" value="CYCLIC DI-GMP PHOSPHODIESTERASE PDEF"/>
    <property type="match status" value="1"/>
</dbReference>
<feature type="domain" description="EAL" evidence="1">
    <location>
        <begin position="1"/>
        <end position="230"/>
    </location>
</feature>
<keyword evidence="4" id="KW-1185">Reference proteome</keyword>
<dbReference type="InterPro" id="IPR050706">
    <property type="entry name" value="Cyclic-di-GMP_PDE-like"/>
</dbReference>
<dbReference type="KEGG" id="serq:CWC46_17625"/>
<gene>
    <name evidence="2" type="ORF">CWC46_17625</name>
    <name evidence="3" type="ORF">Ser39006_017625</name>
</gene>
<reference evidence="3" key="2">
    <citation type="submission" date="2013-09" db="EMBL/GenBank/DDBJ databases">
        <authorList>
            <person name="Wang G."/>
            <person name="Yang Y."/>
            <person name="Su Y."/>
        </authorList>
    </citation>
    <scope>NUCLEOTIDE SEQUENCE</scope>
    <source>
        <strain evidence="3">ATCC 39006</strain>
    </source>
</reference>
<protein>
    <submittedName>
        <fullName evidence="3">Diguanylate phosphodiesterase</fullName>
    </submittedName>
</protein>
<dbReference type="GO" id="GO:0071111">
    <property type="term" value="F:cyclic-guanylate-specific phosphodiesterase activity"/>
    <property type="evidence" value="ECO:0007669"/>
    <property type="project" value="InterPro"/>
</dbReference>
<dbReference type="Proteomes" id="UP000233778">
    <property type="component" value="Chromosome"/>
</dbReference>
<organism evidence="3 4">
    <name type="scientific">Serratia sp. (strain ATCC 39006)</name>
    <name type="common">Prodigiosinella confusarubida</name>
    <dbReference type="NCBI Taxonomy" id="104623"/>
    <lineage>
        <taxon>Bacteria</taxon>
        <taxon>Pseudomonadati</taxon>
        <taxon>Pseudomonadota</taxon>
        <taxon>Gammaproteobacteria</taxon>
        <taxon>Enterobacterales</taxon>
        <taxon>Pectobacteriaceae</taxon>
        <taxon>Prodigiosinella</taxon>
    </lineage>
</organism>
<accession>A0A2I5TMK4</accession>
<dbReference type="SMART" id="SM00052">
    <property type="entry name" value="EAL"/>
    <property type="match status" value="1"/>
</dbReference>
<dbReference type="PROSITE" id="PS50883">
    <property type="entry name" value="EAL"/>
    <property type="match status" value="1"/>
</dbReference>
<sequence length="230" mass="26790">MVIINSALNNKKRYVMEPIYSRQNELFAMELLARFDNSQNTEKYIQQMNSVEKQALFVDKLECIAEKKSYFIDNNILLSIDVDFSTVAFLLQDLPTKNLLDKLPFIRLEISENFPNLNDGKHNPLLTKLHECYPLWLGDFGSGNANLYAVTQSIFDYIKLDKNFYQQIIKHEKSYILSVLIESIKKYCSGVIIEGVQHHSEYYFLEECEIDGIQGDIYPKYTLDDINSLK</sequence>
<dbReference type="EMBL" id="CP025084">
    <property type="protein sequence ID" value="AUH05790.1"/>
    <property type="molecule type" value="Genomic_DNA"/>
</dbReference>
<dbReference type="RefSeq" id="WP_021015231.1">
    <property type="nucleotide sequence ID" value="NZ_CP025084.1"/>
</dbReference>
<dbReference type="EMBL" id="CP025085">
    <property type="protein sequence ID" value="AUH01468.1"/>
    <property type="molecule type" value="Genomic_DNA"/>
</dbReference>
<evidence type="ECO:0000259" key="1">
    <source>
        <dbReference type="PROSITE" id="PS50883"/>
    </source>
</evidence>
<dbReference type="KEGG" id="sera:Ser39006_017625"/>
<reference evidence="2 5" key="3">
    <citation type="submission" date="2017-11" db="EMBL/GenBank/DDBJ databases">
        <title>Complete genome sequence of Serratia sp. ATCC 39006 LacA.</title>
        <authorList>
            <person name="Hampton H.G."/>
            <person name="Jackson S.A."/>
            <person name="Jauregui R."/>
            <person name="Poulter G.T.M."/>
            <person name="Salmond G.P.C."/>
            <person name="Fineran P.C."/>
        </authorList>
    </citation>
    <scope>NUCLEOTIDE SEQUENCE [LARGE SCALE GENOMIC DNA]</scope>
    <source>
        <strain evidence="2 5">ATCC 39006</strain>
    </source>
</reference>
<evidence type="ECO:0000313" key="5">
    <source>
        <dbReference type="Proteomes" id="UP000233778"/>
    </source>
</evidence>
<dbReference type="InterPro" id="IPR035919">
    <property type="entry name" value="EAL_sf"/>
</dbReference>
<proteinExistence type="predicted"/>
<dbReference type="Proteomes" id="UP000017700">
    <property type="component" value="Chromosome"/>
</dbReference>